<protein>
    <recommendedName>
        <fullName evidence="3">Methyltransferase</fullName>
    </recommendedName>
</protein>
<evidence type="ECO:0008006" key="3">
    <source>
        <dbReference type="Google" id="ProtNLM"/>
    </source>
</evidence>
<reference evidence="2" key="1">
    <citation type="journal article" date="2019" name="Int. J. Syst. Evol. Microbiol.">
        <title>The Global Catalogue of Microorganisms (GCM) 10K type strain sequencing project: providing services to taxonomists for standard genome sequencing and annotation.</title>
        <authorList>
            <consortium name="The Broad Institute Genomics Platform"/>
            <consortium name="The Broad Institute Genome Sequencing Center for Infectious Disease"/>
            <person name="Wu L."/>
            <person name="Ma J."/>
        </authorList>
    </citation>
    <scope>NUCLEOTIDE SEQUENCE [LARGE SCALE GENOMIC DNA]</scope>
    <source>
        <strain evidence="2">CGMCC 4.7152</strain>
    </source>
</reference>
<evidence type="ECO:0000313" key="1">
    <source>
        <dbReference type="EMBL" id="MFC5002539.1"/>
    </source>
</evidence>
<keyword evidence="2" id="KW-1185">Reference proteome</keyword>
<sequence>MVDDATAVLSEIHDVGWDLVTSAPFKNIQYEAMGALYVFRRR</sequence>
<proteinExistence type="predicted"/>
<accession>A0ABV9W2C4</accession>
<dbReference type="Proteomes" id="UP001595912">
    <property type="component" value="Unassembled WGS sequence"/>
</dbReference>
<dbReference type="RefSeq" id="WP_380120666.1">
    <property type="nucleotide sequence ID" value="NZ_JBHSIU010000041.1"/>
</dbReference>
<comment type="caution">
    <text evidence="1">The sequence shown here is derived from an EMBL/GenBank/DDBJ whole genome shotgun (WGS) entry which is preliminary data.</text>
</comment>
<evidence type="ECO:0000313" key="2">
    <source>
        <dbReference type="Proteomes" id="UP001595912"/>
    </source>
</evidence>
<dbReference type="EMBL" id="JBHSIU010000041">
    <property type="protein sequence ID" value="MFC5002539.1"/>
    <property type="molecule type" value="Genomic_DNA"/>
</dbReference>
<gene>
    <name evidence="1" type="ORF">ACFPIJ_32485</name>
</gene>
<name>A0ABV9W2C4_9ACTN</name>
<organism evidence="1 2">
    <name type="scientific">Dactylosporangium cerinum</name>
    <dbReference type="NCBI Taxonomy" id="1434730"/>
    <lineage>
        <taxon>Bacteria</taxon>
        <taxon>Bacillati</taxon>
        <taxon>Actinomycetota</taxon>
        <taxon>Actinomycetes</taxon>
        <taxon>Micromonosporales</taxon>
        <taxon>Micromonosporaceae</taxon>
        <taxon>Dactylosporangium</taxon>
    </lineage>
</organism>